<organism evidence="8 9">
    <name type="scientific">Mucilaginibacter defluvii</name>
    <dbReference type="NCBI Taxonomy" id="1196019"/>
    <lineage>
        <taxon>Bacteria</taxon>
        <taxon>Pseudomonadati</taxon>
        <taxon>Bacteroidota</taxon>
        <taxon>Sphingobacteriia</taxon>
        <taxon>Sphingobacteriales</taxon>
        <taxon>Sphingobacteriaceae</taxon>
        <taxon>Mucilaginibacter</taxon>
    </lineage>
</organism>
<accession>A0ABP9FTZ2</accession>
<evidence type="ECO:0000256" key="2">
    <source>
        <dbReference type="ARBA" id="ARBA00022475"/>
    </source>
</evidence>
<dbReference type="Gene3D" id="3.40.720.10">
    <property type="entry name" value="Alkaline Phosphatase, subunit A"/>
    <property type="match status" value="1"/>
</dbReference>
<feature type="transmembrane region" description="Helical" evidence="6">
    <location>
        <begin position="139"/>
        <end position="159"/>
    </location>
</feature>
<dbReference type="PANTHER" id="PTHR47371:SF3">
    <property type="entry name" value="PHOSPHOGLYCEROL TRANSFERASE I"/>
    <property type="match status" value="1"/>
</dbReference>
<keyword evidence="4 6" id="KW-1133">Transmembrane helix</keyword>
<evidence type="ECO:0000256" key="6">
    <source>
        <dbReference type="SAM" id="Phobius"/>
    </source>
</evidence>
<dbReference type="EMBL" id="BAABJI010000002">
    <property type="protein sequence ID" value="GAA4912827.1"/>
    <property type="molecule type" value="Genomic_DNA"/>
</dbReference>
<comment type="subcellular location">
    <subcellularLocation>
        <location evidence="1">Cell membrane</location>
        <topology evidence="1">Multi-pass membrane protein</topology>
    </subcellularLocation>
</comment>
<keyword evidence="2" id="KW-1003">Cell membrane</keyword>
<evidence type="ECO:0000256" key="5">
    <source>
        <dbReference type="ARBA" id="ARBA00023136"/>
    </source>
</evidence>
<feature type="transmembrane region" description="Helical" evidence="6">
    <location>
        <begin position="171"/>
        <end position="192"/>
    </location>
</feature>
<comment type="caution">
    <text evidence="8">The sequence shown here is derived from an EMBL/GenBank/DDBJ whole genome shotgun (WGS) entry which is preliminary data.</text>
</comment>
<protein>
    <submittedName>
        <fullName evidence="8">Alkaline phosphatase family protein</fullName>
    </submittedName>
</protein>
<dbReference type="Gene3D" id="3.30.1120.80">
    <property type="match status" value="1"/>
</dbReference>
<dbReference type="RefSeq" id="WP_345330425.1">
    <property type="nucleotide sequence ID" value="NZ_BAABJI010000002.1"/>
</dbReference>
<dbReference type="Pfam" id="PF00884">
    <property type="entry name" value="Sulfatase"/>
    <property type="match status" value="1"/>
</dbReference>
<reference evidence="9" key="1">
    <citation type="journal article" date="2019" name="Int. J. Syst. Evol. Microbiol.">
        <title>The Global Catalogue of Microorganisms (GCM) 10K type strain sequencing project: providing services to taxonomists for standard genome sequencing and annotation.</title>
        <authorList>
            <consortium name="The Broad Institute Genomics Platform"/>
            <consortium name="The Broad Institute Genome Sequencing Center for Infectious Disease"/>
            <person name="Wu L."/>
            <person name="Ma J."/>
        </authorList>
    </citation>
    <scope>NUCLEOTIDE SEQUENCE [LARGE SCALE GENOMIC DNA]</scope>
    <source>
        <strain evidence="9">JCM 18283</strain>
    </source>
</reference>
<keyword evidence="5 6" id="KW-0472">Membrane</keyword>
<dbReference type="InterPro" id="IPR017850">
    <property type="entry name" value="Alkaline_phosphatase_core_sf"/>
</dbReference>
<evidence type="ECO:0000313" key="9">
    <source>
        <dbReference type="Proteomes" id="UP001501436"/>
    </source>
</evidence>
<dbReference type="InterPro" id="IPR050448">
    <property type="entry name" value="OpgB/LTA_synthase_biosynth"/>
</dbReference>
<evidence type="ECO:0000256" key="1">
    <source>
        <dbReference type="ARBA" id="ARBA00004651"/>
    </source>
</evidence>
<dbReference type="InterPro" id="IPR000917">
    <property type="entry name" value="Sulfatase_N"/>
</dbReference>
<gene>
    <name evidence="8" type="ORF">GCM10023313_15020</name>
</gene>
<evidence type="ECO:0000256" key="3">
    <source>
        <dbReference type="ARBA" id="ARBA00022692"/>
    </source>
</evidence>
<evidence type="ECO:0000256" key="4">
    <source>
        <dbReference type="ARBA" id="ARBA00022989"/>
    </source>
</evidence>
<keyword evidence="9" id="KW-1185">Reference proteome</keyword>
<keyword evidence="3 6" id="KW-0812">Transmembrane</keyword>
<proteinExistence type="predicted"/>
<feature type="domain" description="Sulfatase N-terminal" evidence="7">
    <location>
        <begin position="268"/>
        <end position="540"/>
    </location>
</feature>
<dbReference type="SUPFAM" id="SSF53649">
    <property type="entry name" value="Alkaline phosphatase-like"/>
    <property type="match status" value="1"/>
</dbReference>
<dbReference type="Proteomes" id="UP001501436">
    <property type="component" value="Unassembled WGS sequence"/>
</dbReference>
<feature type="transmembrane region" description="Helical" evidence="6">
    <location>
        <begin position="86"/>
        <end position="106"/>
    </location>
</feature>
<dbReference type="PIRSF" id="PIRSF005091">
    <property type="entry name" value="Mmb_sulf_HI1246"/>
    <property type="match status" value="1"/>
</dbReference>
<dbReference type="CDD" id="cd16015">
    <property type="entry name" value="LTA_synthase"/>
    <property type="match status" value="1"/>
</dbReference>
<evidence type="ECO:0000313" key="8">
    <source>
        <dbReference type="EMBL" id="GAA4912827.1"/>
    </source>
</evidence>
<name>A0ABP9FTZ2_9SPHI</name>
<dbReference type="InterPro" id="IPR012160">
    <property type="entry name" value="LtaS-like"/>
</dbReference>
<sequence>MLRSLISFVRFILFWLVFSVITRATFELYFIDKLKKASFSEIFQTFFYGIRIDASAAGYIAALPLLVFIVGWFFPKLNIKGIWLRVYVYFCIFIVSFVAILNLNIFREWGTKINFRVFDTLYHSPSEAIASTGSSPIGLSLLIGAFLLAAGILLANYIIDFNFKKPELKWYVKPFVAILLVGLNVLIIRGGVQLSPMNQSMAYFSDRQILNQCALNTEWNLLHNTVENFKTPYNPYLYMSAHDAENLVDSMYTVKKDTTVKVLTTIKPNIVIIQIESFTADLIESLGGEKGDAPNFEELIKHGLLFDSLYATSDRTDKGIIGILSAFPSQAIRTVIVDNVKQERLPSLTNVFDAAHYSTSYMYGGESEFMNFKAYMLSHKTDEIIDKKNFDARDMNSKWGAHDDVVMKRHIKYLDKQDEPFFSYLQTLSNHEPFDLPVAAHFPGEDLSNKFRSTAYYTDASIKEYFDLAKKQGWYKNTLFILVADHGHRLPLNNADPFEPQKYHIPLLFFGDVIKPEYRGKRIHKLGSQTDIAATLLSQMEMPHKQFKWSKNLLNPYSKPFAFFDWDNGFGFMVPGQVVSYDNAGKRIIYVGDTTKPQKQTDDLLQYGKAFMQQVFTEYMKL</sequence>
<evidence type="ECO:0000259" key="7">
    <source>
        <dbReference type="Pfam" id="PF00884"/>
    </source>
</evidence>
<feature type="transmembrane region" description="Helical" evidence="6">
    <location>
        <begin position="52"/>
        <end position="74"/>
    </location>
</feature>
<feature type="transmembrane region" description="Helical" evidence="6">
    <location>
        <begin position="12"/>
        <end position="31"/>
    </location>
</feature>
<dbReference type="PANTHER" id="PTHR47371">
    <property type="entry name" value="LIPOTEICHOIC ACID SYNTHASE"/>
    <property type="match status" value="1"/>
</dbReference>